<comment type="caution">
    <text evidence="1">The sequence shown here is derived from an EMBL/GenBank/DDBJ whole genome shotgun (WGS) entry which is preliminary data.</text>
</comment>
<reference evidence="1 2" key="1">
    <citation type="submission" date="2024-01" db="EMBL/GenBank/DDBJ databases">
        <title>Mariniflexile litorale sp. nov., isolated from the shallow sediments of the Sea of Japan.</title>
        <authorList>
            <person name="Romanenko L."/>
            <person name="Bystritskaya E."/>
            <person name="Isaeva M."/>
        </authorList>
    </citation>
    <scope>NUCLEOTIDE SEQUENCE [LARGE SCALE GENOMIC DNA]</scope>
    <source>
        <strain evidence="1 2">KCTC 32427</strain>
    </source>
</reference>
<evidence type="ECO:0008006" key="3">
    <source>
        <dbReference type="Google" id="ProtNLM"/>
    </source>
</evidence>
<sequence length="203" mass="24165">MEKIDYSFARTDNLSVSYLKISVDNYIEFVTKKGKLKKDDESLNEFESAEIFEKNRIIINEMGENFVISVIFLSMFLESYIYDFSARNKGDSYTSKYLDKLDTVSKWIIIPKIISGVEIDKSRKSFEMLRNLISTRNKLIHWKSKKFNSSELIKNRDKEIYDLINLKEIFIAIKDLFNQLDNGQERKIHNFFLEYIDRQKICE</sequence>
<evidence type="ECO:0000313" key="2">
    <source>
        <dbReference type="Proteomes" id="UP001416393"/>
    </source>
</evidence>
<accession>A0ABV0AFB6</accession>
<keyword evidence="2" id="KW-1185">Reference proteome</keyword>
<dbReference type="Proteomes" id="UP001416393">
    <property type="component" value="Unassembled WGS sequence"/>
</dbReference>
<name>A0ABV0AFB6_9FLAO</name>
<proteinExistence type="predicted"/>
<evidence type="ECO:0000313" key="1">
    <source>
        <dbReference type="EMBL" id="MEN3324240.1"/>
    </source>
</evidence>
<dbReference type="RefSeq" id="WP_346242043.1">
    <property type="nucleotide sequence ID" value="NZ_JAZHYP010000004.1"/>
</dbReference>
<gene>
    <name evidence="1" type="ORF">VP395_10915</name>
</gene>
<organism evidence="1 2">
    <name type="scientific">Mariniflexile soesokkakense</name>
    <dbReference type="NCBI Taxonomy" id="1343160"/>
    <lineage>
        <taxon>Bacteria</taxon>
        <taxon>Pseudomonadati</taxon>
        <taxon>Bacteroidota</taxon>
        <taxon>Flavobacteriia</taxon>
        <taxon>Flavobacteriales</taxon>
        <taxon>Flavobacteriaceae</taxon>
        <taxon>Mariniflexile</taxon>
    </lineage>
</organism>
<protein>
    <recommendedName>
        <fullName evidence="3">RiboL-PSP-HEPN domain-containing protein</fullName>
    </recommendedName>
</protein>
<dbReference type="EMBL" id="JAZHYP010000004">
    <property type="protein sequence ID" value="MEN3324240.1"/>
    <property type="molecule type" value="Genomic_DNA"/>
</dbReference>